<dbReference type="EMBL" id="JBAWSV010000006">
    <property type="protein sequence ID" value="MEI4831357.1"/>
    <property type="molecule type" value="Genomic_DNA"/>
</dbReference>
<dbReference type="RefSeq" id="WP_336483411.1">
    <property type="nucleotide sequence ID" value="NZ_JBAWSV010000006.1"/>
</dbReference>
<sequence>MSKSSEVQGVKEQVKPKRGCKETHAAKSCKMCKACSRNTAKYTNENK</sequence>
<evidence type="ECO:0008006" key="3">
    <source>
        <dbReference type="Google" id="ProtNLM"/>
    </source>
</evidence>
<evidence type="ECO:0000313" key="2">
    <source>
        <dbReference type="Proteomes" id="UP001367922"/>
    </source>
</evidence>
<dbReference type="Proteomes" id="UP001367922">
    <property type="component" value="Unassembled WGS sequence"/>
</dbReference>
<protein>
    <recommendedName>
        <fullName evidence="3">Six-cysteine peptide SCIFF</fullName>
    </recommendedName>
</protein>
<evidence type="ECO:0000313" key="1">
    <source>
        <dbReference type="EMBL" id="MEI4831357.1"/>
    </source>
</evidence>
<accession>A0ABU8G1N4</accession>
<proteinExistence type="predicted"/>
<comment type="caution">
    <text evidence="1">The sequence shown here is derived from an EMBL/GenBank/DDBJ whole genome shotgun (WGS) entry which is preliminary data.</text>
</comment>
<keyword evidence="2" id="KW-1185">Reference proteome</keyword>
<organism evidence="1 2">
    <name type="scientific">Bacillus yunxiaonensis</name>
    <dbReference type="NCBI Taxonomy" id="3127665"/>
    <lineage>
        <taxon>Bacteria</taxon>
        <taxon>Bacillati</taxon>
        <taxon>Bacillota</taxon>
        <taxon>Bacilli</taxon>
        <taxon>Bacillales</taxon>
        <taxon>Bacillaceae</taxon>
        <taxon>Bacillus</taxon>
    </lineage>
</organism>
<reference evidence="1 2" key="1">
    <citation type="submission" date="2024-01" db="EMBL/GenBank/DDBJ databases">
        <title>Seven novel Bacillus-like species.</title>
        <authorList>
            <person name="Liu G."/>
        </authorList>
    </citation>
    <scope>NUCLEOTIDE SEQUENCE [LARGE SCALE GENOMIC DNA]</scope>
    <source>
        <strain evidence="1 2">FJAT-53711</strain>
    </source>
</reference>
<name>A0ABU8G1N4_9BACI</name>
<gene>
    <name evidence="1" type="ORF">WAX78_18180</name>
</gene>